<keyword evidence="4" id="KW-0479">Metal-binding</keyword>
<keyword evidence="5 11" id="KW-0378">Hydrolase</keyword>
<dbReference type="InterPro" id="IPR006680">
    <property type="entry name" value="Amidohydro-rel"/>
</dbReference>
<evidence type="ECO:0000256" key="4">
    <source>
        <dbReference type="ARBA" id="ARBA00022723"/>
    </source>
</evidence>
<dbReference type="Proteomes" id="UP000001449">
    <property type="component" value="Chromosome 4"/>
</dbReference>
<reference evidence="11 12" key="2">
    <citation type="journal article" date="2008" name="Nature">
        <title>The Phaeodactylum genome reveals the evolutionary history of diatom genomes.</title>
        <authorList>
            <person name="Bowler C."/>
            <person name="Allen A.E."/>
            <person name="Badger J.H."/>
            <person name="Grimwood J."/>
            <person name="Jabbari K."/>
            <person name="Kuo A."/>
            <person name="Maheswari U."/>
            <person name="Martens C."/>
            <person name="Maumus F."/>
            <person name="Otillar R.P."/>
            <person name="Rayko E."/>
            <person name="Salamov A."/>
            <person name="Vandepoele K."/>
            <person name="Beszteri B."/>
            <person name="Gruber A."/>
            <person name="Heijde M."/>
            <person name="Katinka M."/>
            <person name="Mock T."/>
            <person name="Valentin K."/>
            <person name="Verret F."/>
            <person name="Berges J.A."/>
            <person name="Brownlee C."/>
            <person name="Cadoret J.P."/>
            <person name="Chiovitti A."/>
            <person name="Choi C.J."/>
            <person name="Coesel S."/>
            <person name="De Martino A."/>
            <person name="Detter J.C."/>
            <person name="Durkin C."/>
            <person name="Falciatore A."/>
            <person name="Fournet J."/>
            <person name="Haruta M."/>
            <person name="Huysman M.J."/>
            <person name="Jenkins B.D."/>
            <person name="Jiroutova K."/>
            <person name="Jorgensen R.E."/>
            <person name="Joubert Y."/>
            <person name="Kaplan A."/>
            <person name="Kroger N."/>
            <person name="Kroth P.G."/>
            <person name="La Roche J."/>
            <person name="Lindquist E."/>
            <person name="Lommer M."/>
            <person name="Martin-Jezequel V."/>
            <person name="Lopez P.J."/>
            <person name="Lucas S."/>
            <person name="Mangogna M."/>
            <person name="McGinnis K."/>
            <person name="Medlin L.K."/>
            <person name="Montsant A."/>
            <person name="Oudot-Le Secq M.P."/>
            <person name="Napoli C."/>
            <person name="Obornik M."/>
            <person name="Parker M.S."/>
            <person name="Petit J.L."/>
            <person name="Porcel B.M."/>
            <person name="Poulsen N."/>
            <person name="Robison M."/>
            <person name="Rychlewski L."/>
            <person name="Rynearson T.A."/>
            <person name="Schmutz J."/>
            <person name="Shapiro H."/>
            <person name="Siaut M."/>
            <person name="Stanley M."/>
            <person name="Sussman M.R."/>
            <person name="Taylor A.R."/>
            <person name="Vardi A."/>
            <person name="von Dassow P."/>
            <person name="Vyverman W."/>
            <person name="Willis A."/>
            <person name="Wyrwicz L.S."/>
            <person name="Rokhsar D.S."/>
            <person name="Weissenbach J."/>
            <person name="Armbrust E.V."/>
            <person name="Green B.R."/>
            <person name="Van de Peer Y."/>
            <person name="Grigoriev I.V."/>
        </authorList>
    </citation>
    <scope>NUCLEOTIDE SEQUENCE [LARGE SCALE GENOMIC DNA]</scope>
    <source>
        <strain evidence="11 12">CCMP1335</strain>
    </source>
</reference>
<dbReference type="CDD" id="cd01294">
    <property type="entry name" value="DHOase"/>
    <property type="match status" value="1"/>
</dbReference>
<evidence type="ECO:0000256" key="2">
    <source>
        <dbReference type="ARBA" id="ARBA00005631"/>
    </source>
</evidence>
<dbReference type="GO" id="GO:0005737">
    <property type="term" value="C:cytoplasm"/>
    <property type="evidence" value="ECO:0000318"/>
    <property type="project" value="GO_Central"/>
</dbReference>
<name>B8C1A0_THAPS</name>
<comment type="catalytic activity">
    <reaction evidence="8">
        <text>(S)-dihydroorotate + H2O = N-carbamoyl-L-aspartate + H(+)</text>
        <dbReference type="Rhea" id="RHEA:24296"/>
        <dbReference type="ChEBI" id="CHEBI:15377"/>
        <dbReference type="ChEBI" id="CHEBI:15378"/>
        <dbReference type="ChEBI" id="CHEBI:30864"/>
        <dbReference type="ChEBI" id="CHEBI:32814"/>
        <dbReference type="EC" id="3.5.2.3"/>
    </reaction>
</comment>
<evidence type="ECO:0000256" key="5">
    <source>
        <dbReference type="ARBA" id="ARBA00022801"/>
    </source>
</evidence>
<keyword evidence="7" id="KW-0665">Pyrimidine biosynthesis</keyword>
<dbReference type="PANTHER" id="PTHR43137">
    <property type="entry name" value="DIHYDROOROTASE"/>
    <property type="match status" value="1"/>
</dbReference>
<evidence type="ECO:0000256" key="1">
    <source>
        <dbReference type="ARBA" id="ARBA00004880"/>
    </source>
</evidence>
<evidence type="ECO:0000256" key="6">
    <source>
        <dbReference type="ARBA" id="ARBA00022833"/>
    </source>
</evidence>
<dbReference type="InterPro" id="IPR004721">
    <property type="entry name" value="DHOdimr"/>
</dbReference>
<dbReference type="PIRSF" id="PIRSF001237">
    <property type="entry name" value="DHOdimr"/>
    <property type="match status" value="1"/>
</dbReference>
<evidence type="ECO:0000256" key="9">
    <source>
        <dbReference type="ARBA" id="ARBA00069884"/>
    </source>
</evidence>
<dbReference type="RefSeq" id="XP_002289668.1">
    <property type="nucleotide sequence ID" value="XM_002289632.1"/>
</dbReference>
<dbReference type="PaxDb" id="35128-Thaps27776"/>
<evidence type="ECO:0000313" key="11">
    <source>
        <dbReference type="EMBL" id="EED93205.1"/>
    </source>
</evidence>
<protein>
    <recommendedName>
        <fullName evidence="9">Dihydroorotase, mitochondrial</fullName>
        <ecNumber evidence="3">3.5.2.3</ecNumber>
    </recommendedName>
</protein>
<evidence type="ECO:0000313" key="12">
    <source>
        <dbReference type="Proteomes" id="UP000001449"/>
    </source>
</evidence>
<dbReference type="GeneID" id="7452594"/>
<dbReference type="SUPFAM" id="SSF51556">
    <property type="entry name" value="Metallo-dependent hydrolases"/>
    <property type="match status" value="1"/>
</dbReference>
<sequence>MASSTTVPEGTKLTITLPDDFHHHFRDGPATANVLEHATQQFGRAIAMPNLVPPVTTTDMALNYRDRLMSSLPKTLPHGSFEPLMTLYLTDNTTAEEIMKAHATGYVKACKYYPAGATTNSDAGVTDVKKTYPALRAMEEVGMVLCIHSEVSTPGIDIFDREPTFIEQIIKPLVQDMPNLKIVMEHISTKEAVDYVLSAPDNAKASITCHHLLYNRNALLVGGIKPHFYCLPILKREVHREALLNAATSGSNKFFLGTDSAPHAIEKKETACGCAGMYTAHAALQLYAEAFESVGALDKLEAFCSFNGADHYGLPRNTKSIVLVKKAWTVPEKYAFGASVLRPLRAGETVSWSITSS</sequence>
<dbReference type="NCBIfam" id="TIGR00856">
    <property type="entry name" value="pyrC_dimer"/>
    <property type="match status" value="1"/>
</dbReference>
<dbReference type="AlphaFoldDB" id="B8C1A0"/>
<dbReference type="FunFam" id="3.20.20.140:FF:000006">
    <property type="entry name" value="Dihydroorotase"/>
    <property type="match status" value="1"/>
</dbReference>
<gene>
    <name evidence="11" type="ORF">THAPSDRAFT_27776</name>
</gene>
<dbReference type="GO" id="GO:0006207">
    <property type="term" value="P:'de novo' pyrimidine nucleobase biosynthetic process"/>
    <property type="evidence" value="ECO:0000318"/>
    <property type="project" value="GO_Central"/>
</dbReference>
<comment type="pathway">
    <text evidence="1">Pyrimidine metabolism; UMP biosynthesis via de novo pathway; (S)-dihydroorotate from bicarbonate: step 3/3.</text>
</comment>
<dbReference type="EC" id="3.5.2.3" evidence="3"/>
<keyword evidence="6" id="KW-0862">Zinc</keyword>
<organism evidence="11 12">
    <name type="scientific">Thalassiosira pseudonana</name>
    <name type="common">Marine diatom</name>
    <name type="synonym">Cyclotella nana</name>
    <dbReference type="NCBI Taxonomy" id="35128"/>
    <lineage>
        <taxon>Eukaryota</taxon>
        <taxon>Sar</taxon>
        <taxon>Stramenopiles</taxon>
        <taxon>Ochrophyta</taxon>
        <taxon>Bacillariophyta</taxon>
        <taxon>Coscinodiscophyceae</taxon>
        <taxon>Thalassiosirophycidae</taxon>
        <taxon>Thalassiosirales</taxon>
        <taxon>Thalassiosiraceae</taxon>
        <taxon>Thalassiosira</taxon>
    </lineage>
</organism>
<reference evidence="11 12" key="1">
    <citation type="journal article" date="2004" name="Science">
        <title>The genome of the diatom Thalassiosira pseudonana: ecology, evolution, and metabolism.</title>
        <authorList>
            <person name="Armbrust E.V."/>
            <person name="Berges J.A."/>
            <person name="Bowler C."/>
            <person name="Green B.R."/>
            <person name="Martinez D."/>
            <person name="Putnam N.H."/>
            <person name="Zhou S."/>
            <person name="Allen A.E."/>
            <person name="Apt K.E."/>
            <person name="Bechner M."/>
            <person name="Brzezinski M.A."/>
            <person name="Chaal B.K."/>
            <person name="Chiovitti A."/>
            <person name="Davis A.K."/>
            <person name="Demarest M.S."/>
            <person name="Detter J.C."/>
            <person name="Glavina T."/>
            <person name="Goodstein D."/>
            <person name="Hadi M.Z."/>
            <person name="Hellsten U."/>
            <person name="Hildebrand M."/>
            <person name="Jenkins B.D."/>
            <person name="Jurka J."/>
            <person name="Kapitonov V.V."/>
            <person name="Kroger N."/>
            <person name="Lau W.W."/>
            <person name="Lane T.W."/>
            <person name="Larimer F.W."/>
            <person name="Lippmeier J.C."/>
            <person name="Lucas S."/>
            <person name="Medina M."/>
            <person name="Montsant A."/>
            <person name="Obornik M."/>
            <person name="Parker M.S."/>
            <person name="Palenik B."/>
            <person name="Pazour G.J."/>
            <person name="Richardson P.M."/>
            <person name="Rynearson T.A."/>
            <person name="Saito M.A."/>
            <person name="Schwartz D.C."/>
            <person name="Thamatrakoln K."/>
            <person name="Valentin K."/>
            <person name="Vardi A."/>
            <person name="Wilkerson F.P."/>
            <person name="Rokhsar D.S."/>
        </authorList>
    </citation>
    <scope>NUCLEOTIDE SEQUENCE [LARGE SCALE GENOMIC DNA]</scope>
    <source>
        <strain evidence="11 12">CCMP1335</strain>
    </source>
</reference>
<evidence type="ECO:0000259" key="10">
    <source>
        <dbReference type="Pfam" id="PF01979"/>
    </source>
</evidence>
<dbReference type="Gene3D" id="3.20.20.140">
    <property type="entry name" value="Metal-dependent hydrolases"/>
    <property type="match status" value="1"/>
</dbReference>
<comment type="similarity">
    <text evidence="2">Belongs to the metallo-dependent hydrolases superfamily. DHOase family. Class II DHOase subfamily.</text>
</comment>
<dbReference type="UniPathway" id="UPA00070">
    <property type="reaction ID" value="UER00117"/>
</dbReference>
<proteinExistence type="inferred from homology"/>
<evidence type="ECO:0000256" key="7">
    <source>
        <dbReference type="ARBA" id="ARBA00022975"/>
    </source>
</evidence>
<evidence type="ECO:0000256" key="3">
    <source>
        <dbReference type="ARBA" id="ARBA00012860"/>
    </source>
</evidence>
<dbReference type="Pfam" id="PF01979">
    <property type="entry name" value="Amidohydro_1"/>
    <property type="match status" value="1"/>
</dbReference>
<dbReference type="GO" id="GO:0004151">
    <property type="term" value="F:dihydroorotase activity"/>
    <property type="evidence" value="ECO:0000318"/>
    <property type="project" value="GO_Central"/>
</dbReference>
<dbReference type="KEGG" id="tps:THAPSDRAFT_27776"/>
<dbReference type="GO" id="GO:0044205">
    <property type="term" value="P:'de novo' UMP biosynthetic process"/>
    <property type="evidence" value="ECO:0007669"/>
    <property type="project" value="UniProtKB-UniPathway"/>
</dbReference>
<keyword evidence="12" id="KW-1185">Reference proteome</keyword>
<feature type="domain" description="Amidohydrolase-related" evidence="10">
    <location>
        <begin position="20"/>
        <end position="329"/>
    </location>
</feature>
<dbReference type="InterPro" id="IPR002195">
    <property type="entry name" value="Dihydroorotase_CS"/>
</dbReference>
<dbReference type="InterPro" id="IPR032466">
    <property type="entry name" value="Metal_Hydrolase"/>
</dbReference>
<accession>B8C1A0</accession>
<dbReference type="OMA" id="TLHHISM"/>
<dbReference type="PANTHER" id="PTHR43137:SF1">
    <property type="entry name" value="DIHYDROOROTASE"/>
    <property type="match status" value="1"/>
</dbReference>
<dbReference type="HAMAP" id="MF_00219">
    <property type="entry name" value="PyrC_classII"/>
    <property type="match status" value="1"/>
</dbReference>
<dbReference type="PROSITE" id="PS00483">
    <property type="entry name" value="DIHYDROOROTASE_2"/>
    <property type="match status" value="1"/>
</dbReference>
<dbReference type="EMBL" id="CM000641">
    <property type="protein sequence ID" value="EED93205.1"/>
    <property type="molecule type" value="Genomic_DNA"/>
</dbReference>
<dbReference type="InParanoid" id="B8C1A0"/>
<dbReference type="FunCoup" id="B8C1A0">
    <property type="interactions" value="182"/>
</dbReference>
<evidence type="ECO:0000256" key="8">
    <source>
        <dbReference type="ARBA" id="ARBA00048492"/>
    </source>
</evidence>
<dbReference type="GO" id="GO:0046872">
    <property type="term" value="F:metal ion binding"/>
    <property type="evidence" value="ECO:0007669"/>
    <property type="project" value="UniProtKB-KW"/>
</dbReference>
<dbReference type="HOGENOM" id="CLU_041558_1_0_1"/>
<dbReference type="eggNOG" id="KOG2902">
    <property type="taxonomic scope" value="Eukaryota"/>
</dbReference>
<dbReference type="GO" id="GO:0006221">
    <property type="term" value="P:pyrimidine nucleotide biosynthetic process"/>
    <property type="evidence" value="ECO:0000318"/>
    <property type="project" value="GO_Central"/>
</dbReference>
<dbReference type="STRING" id="35128.B8C1A0"/>